<proteinExistence type="predicted"/>
<dbReference type="AlphaFoldDB" id="A0A9W9S0W2"/>
<comment type="caution">
    <text evidence="1">The sequence shown here is derived from an EMBL/GenBank/DDBJ whole genome shotgun (WGS) entry which is preliminary data.</text>
</comment>
<gene>
    <name evidence="1" type="ORF">N7496_006083</name>
</gene>
<evidence type="ECO:0000313" key="2">
    <source>
        <dbReference type="Proteomes" id="UP001147782"/>
    </source>
</evidence>
<name>A0A9W9S0W2_9EURO</name>
<sequence>MCNAELSGDNKKAILHSPSISSFSSSSFTNTSYTLYPLSEPKVDQALEYEELGFKCWRKDEIEVLQLQGDEISISRLCRFGLYNDDFADMMGLPKVSPQTQDSLTFSMDWDLDLPQWLRDGPKAVASTLSEKSHSKFKRIGFEEIVRFAYGLYSGAVAHFLWQYELLCVILYWKFGRNDGHRRFLLQLRECLEETKADPFLYAATATAWEIDSTAQTKTVCIRLETALNLIASPLRQTLKKPDSAQVILRELEDSMLRFYGHFYAAKVDWDVPFDDRTKALGRLKHIGVFALGQVLSGEDYAFYKQLGTQSAKLDHQELCSINNRWNRLCHSVKEYIDTGIVSDLEMNSLAQEFHHHRNFFSFTAVIIGMKASQSRADAEQQHSYLLDPSRDYDLVASLRYMSELCPVNGFASLDETKGPHPSSTGNAFEDTGIMSSMRDLVRQIFLGDSVFGCFGR</sequence>
<organism evidence="1 2">
    <name type="scientific">Penicillium cataractarum</name>
    <dbReference type="NCBI Taxonomy" id="2100454"/>
    <lineage>
        <taxon>Eukaryota</taxon>
        <taxon>Fungi</taxon>
        <taxon>Dikarya</taxon>
        <taxon>Ascomycota</taxon>
        <taxon>Pezizomycotina</taxon>
        <taxon>Eurotiomycetes</taxon>
        <taxon>Eurotiomycetidae</taxon>
        <taxon>Eurotiales</taxon>
        <taxon>Aspergillaceae</taxon>
        <taxon>Penicillium</taxon>
    </lineage>
</organism>
<dbReference type="Proteomes" id="UP001147782">
    <property type="component" value="Unassembled WGS sequence"/>
</dbReference>
<keyword evidence="2" id="KW-1185">Reference proteome</keyword>
<dbReference type="RefSeq" id="XP_056554425.1">
    <property type="nucleotide sequence ID" value="XM_056699012.1"/>
</dbReference>
<dbReference type="EMBL" id="JAPZBS010000005">
    <property type="protein sequence ID" value="KAJ5369991.1"/>
    <property type="molecule type" value="Genomic_DNA"/>
</dbReference>
<evidence type="ECO:0000313" key="1">
    <source>
        <dbReference type="EMBL" id="KAJ5369991.1"/>
    </source>
</evidence>
<dbReference type="OrthoDB" id="4368774at2759"/>
<protein>
    <submittedName>
        <fullName evidence="1">Uncharacterized protein</fullName>
    </submittedName>
</protein>
<dbReference type="GeneID" id="81438191"/>
<reference evidence="1" key="2">
    <citation type="journal article" date="2023" name="IMA Fungus">
        <title>Comparative genomic study of the Penicillium genus elucidates a diverse pangenome and 15 lateral gene transfer events.</title>
        <authorList>
            <person name="Petersen C."/>
            <person name="Sorensen T."/>
            <person name="Nielsen M.R."/>
            <person name="Sondergaard T.E."/>
            <person name="Sorensen J.L."/>
            <person name="Fitzpatrick D.A."/>
            <person name="Frisvad J.C."/>
            <person name="Nielsen K.L."/>
        </authorList>
    </citation>
    <scope>NUCLEOTIDE SEQUENCE</scope>
    <source>
        <strain evidence="1">IBT 29864</strain>
    </source>
</reference>
<reference evidence="1" key="1">
    <citation type="submission" date="2022-11" db="EMBL/GenBank/DDBJ databases">
        <authorList>
            <person name="Petersen C."/>
        </authorList>
    </citation>
    <scope>NUCLEOTIDE SEQUENCE</scope>
    <source>
        <strain evidence="1">IBT 29864</strain>
    </source>
</reference>
<accession>A0A9W9S0W2</accession>